<feature type="region of interest" description="Disordered" evidence="1">
    <location>
        <begin position="1"/>
        <end position="26"/>
    </location>
</feature>
<gene>
    <name evidence="2" type="ORF">ARALYDRAFT_893796</name>
</gene>
<protein>
    <submittedName>
        <fullName evidence="2">Uncharacterized protein</fullName>
    </submittedName>
</protein>
<evidence type="ECO:0000313" key="2">
    <source>
        <dbReference type="EMBL" id="EFH63024.1"/>
    </source>
</evidence>
<reference evidence="3" key="1">
    <citation type="journal article" date="2011" name="Nat. Genet.">
        <title>The Arabidopsis lyrata genome sequence and the basis of rapid genome size change.</title>
        <authorList>
            <person name="Hu T.T."/>
            <person name="Pattyn P."/>
            <person name="Bakker E.G."/>
            <person name="Cao J."/>
            <person name="Cheng J.-F."/>
            <person name="Clark R.M."/>
            <person name="Fahlgren N."/>
            <person name="Fawcett J.A."/>
            <person name="Grimwood J."/>
            <person name="Gundlach H."/>
            <person name="Haberer G."/>
            <person name="Hollister J.D."/>
            <person name="Ossowski S."/>
            <person name="Ottilar R.P."/>
            <person name="Salamov A.A."/>
            <person name="Schneeberger K."/>
            <person name="Spannagl M."/>
            <person name="Wang X."/>
            <person name="Yang L."/>
            <person name="Nasrallah M.E."/>
            <person name="Bergelson J."/>
            <person name="Carrington J.C."/>
            <person name="Gaut B.S."/>
            <person name="Schmutz J."/>
            <person name="Mayer K.F.X."/>
            <person name="Van de Peer Y."/>
            <person name="Grigoriev I.V."/>
            <person name="Nordborg M."/>
            <person name="Weigel D."/>
            <person name="Guo Y.-L."/>
        </authorList>
    </citation>
    <scope>NUCLEOTIDE SEQUENCE [LARGE SCALE GENOMIC DNA]</scope>
    <source>
        <strain evidence="3">cv. MN47</strain>
    </source>
</reference>
<dbReference type="Proteomes" id="UP000008694">
    <property type="component" value="Unassembled WGS sequence"/>
</dbReference>
<dbReference type="Gramene" id="scaffold_200870.1">
    <property type="protein sequence ID" value="scaffold_200870.1"/>
    <property type="gene ID" value="scaffold_200870.1"/>
</dbReference>
<dbReference type="EMBL" id="GL348714">
    <property type="protein sequence ID" value="EFH63024.1"/>
    <property type="molecule type" value="Genomic_DNA"/>
</dbReference>
<name>D7KZ03_ARALL</name>
<evidence type="ECO:0000313" key="3">
    <source>
        <dbReference type="Proteomes" id="UP000008694"/>
    </source>
</evidence>
<evidence type="ECO:0000256" key="1">
    <source>
        <dbReference type="SAM" id="MobiDB-lite"/>
    </source>
</evidence>
<dbReference type="HOGENOM" id="CLU_3035064_0_0_1"/>
<dbReference type="AlphaFoldDB" id="D7KZ03"/>
<proteinExistence type="predicted"/>
<accession>D7KZ03</accession>
<keyword evidence="3" id="KW-1185">Reference proteome</keyword>
<organism evidence="3">
    <name type="scientific">Arabidopsis lyrata subsp. lyrata</name>
    <name type="common">Lyre-leaved rock-cress</name>
    <dbReference type="NCBI Taxonomy" id="81972"/>
    <lineage>
        <taxon>Eukaryota</taxon>
        <taxon>Viridiplantae</taxon>
        <taxon>Streptophyta</taxon>
        <taxon>Embryophyta</taxon>
        <taxon>Tracheophyta</taxon>
        <taxon>Spermatophyta</taxon>
        <taxon>Magnoliopsida</taxon>
        <taxon>eudicotyledons</taxon>
        <taxon>Gunneridae</taxon>
        <taxon>Pentapetalae</taxon>
        <taxon>rosids</taxon>
        <taxon>malvids</taxon>
        <taxon>Brassicales</taxon>
        <taxon>Brassicaceae</taxon>
        <taxon>Camelineae</taxon>
        <taxon>Arabidopsis</taxon>
    </lineage>
</organism>
<sequence>MNSSLSPSSRVCKDRYRKKNSNSNNDVLNPILTLSALFFDLSQFKTSLISHFIVR</sequence>